<comment type="cofactor">
    <cofactor evidence="1 12">
        <name>pyridoxal 5'-phosphate</name>
        <dbReference type="ChEBI" id="CHEBI:597326"/>
    </cofactor>
</comment>
<dbReference type="PATRIC" id="fig|98804.3.peg.128"/>
<evidence type="ECO:0000256" key="10">
    <source>
        <dbReference type="ARBA" id="ARBA00049144"/>
    </source>
</evidence>
<feature type="domain" description="Threonine synthase N-terminal" evidence="14">
    <location>
        <begin position="10"/>
        <end position="80"/>
    </location>
</feature>
<dbReference type="Pfam" id="PF00291">
    <property type="entry name" value="PALP"/>
    <property type="match status" value="1"/>
</dbReference>
<reference evidence="16" key="1">
    <citation type="submission" date="2015-10" db="EMBL/GenBank/DDBJ databases">
        <authorList>
            <person name="Manzano-Marin A."/>
            <person name="Manzano-Marin A."/>
        </authorList>
    </citation>
    <scope>NUCLEOTIDE SEQUENCE [LARGE SCALE GENOMIC DNA]</scope>
    <source>
        <strain evidence="16">BTs</strain>
    </source>
</reference>
<dbReference type="EMBL" id="LN890285">
    <property type="protein sequence ID" value="CUR53114.1"/>
    <property type="molecule type" value="Genomic_DNA"/>
</dbReference>
<dbReference type="GO" id="GO:0030170">
    <property type="term" value="F:pyridoxal phosphate binding"/>
    <property type="evidence" value="ECO:0007669"/>
    <property type="project" value="InterPro"/>
</dbReference>
<evidence type="ECO:0000259" key="14">
    <source>
        <dbReference type="Pfam" id="PF14821"/>
    </source>
</evidence>
<dbReference type="InterPro" id="IPR029144">
    <property type="entry name" value="Thr_synth_N"/>
</dbReference>
<dbReference type="InterPro" id="IPR036052">
    <property type="entry name" value="TrpB-like_PALP_sf"/>
</dbReference>
<comment type="similarity">
    <text evidence="3">Belongs to the threonine synthase family.</text>
</comment>
<gene>
    <name evidence="15" type="primary">thrC</name>
    <name evidence="15" type="ORF">BTSPAZIEG_0135</name>
</gene>
<evidence type="ECO:0000256" key="6">
    <source>
        <dbReference type="ARBA" id="ARBA00022605"/>
    </source>
</evidence>
<dbReference type="GO" id="GO:0009088">
    <property type="term" value="P:threonine biosynthetic process"/>
    <property type="evidence" value="ECO:0007669"/>
    <property type="project" value="UniProtKB-UniRule"/>
</dbReference>
<sequence length="430" mass="48754">MKLYNLKDPKEEVGFLQAVQLGLGKKQGLFFPKKLPILDHNTLDHLINMNFIDRSTQILSYFLNDEISLSNLKLIVKNSFSFQKPILKSITKNISCLELFHGPTLAFKDFGARFMAQILLFLNTKNKPMTILTATSGDTGAAVAHAFYKMKNIQVVILYPKGKISTLQEKLFCTLGHNVHTISINGSFDDCQNLVKKSFNDSLLNKKMHLTSANSINISRLLAQICYYFEAFSLTPIQHQKNLIISVPCGNFGNLTAGLLAKSLGLPIKNFIAATNSNNTVPNFLKNGVWEPKPTISTISNAMDISQPNNWPRVKELFLRKKWNLKTLKFGSVSEKQTKKTLKELYNLNYISEPHASIAYHLLKKKIKKNDFGLFLGTAHPSKFQTVVEKILKIDLSIPKILYMHNKKKILSHTLESDFQQLKHFLLKNL</sequence>
<keyword evidence="16" id="KW-1185">Reference proteome</keyword>
<dbReference type="UniPathway" id="UPA00050">
    <property type="reaction ID" value="UER00065"/>
</dbReference>
<dbReference type="Pfam" id="PF14821">
    <property type="entry name" value="Thr_synth_N"/>
    <property type="match status" value="1"/>
</dbReference>
<dbReference type="Gene3D" id="3.40.50.1100">
    <property type="match status" value="2"/>
</dbReference>
<keyword evidence="7" id="KW-0791">Threonine biosynthesis</keyword>
<keyword evidence="9 15" id="KW-0456">Lyase</keyword>
<evidence type="ECO:0000256" key="9">
    <source>
        <dbReference type="ARBA" id="ARBA00023239"/>
    </source>
</evidence>
<dbReference type="GO" id="GO:0004795">
    <property type="term" value="F:threonine synthase activity"/>
    <property type="evidence" value="ECO:0007669"/>
    <property type="project" value="UniProtKB-UniRule"/>
</dbReference>
<dbReference type="InterPro" id="IPR001926">
    <property type="entry name" value="TrpB-like_PALP"/>
</dbReference>
<dbReference type="PROSITE" id="PS00165">
    <property type="entry name" value="DEHYDRATASE_SER_THR"/>
    <property type="match status" value="1"/>
</dbReference>
<evidence type="ECO:0000256" key="2">
    <source>
        <dbReference type="ARBA" id="ARBA00004979"/>
    </source>
</evidence>
<dbReference type="InterPro" id="IPR037158">
    <property type="entry name" value="Thr_synth_N_sf"/>
</dbReference>
<dbReference type="NCBIfam" id="TIGR00260">
    <property type="entry name" value="thrC"/>
    <property type="match status" value="1"/>
</dbReference>
<protein>
    <recommendedName>
        <fullName evidence="5 11">Threonine synthase</fullName>
        <ecNumber evidence="4 11">4.2.3.1</ecNumber>
    </recommendedName>
</protein>
<organism evidence="15 16">
    <name type="scientific">Buchnera aphidicola subsp. Tuberolachnus salignus</name>
    <dbReference type="NCBI Taxonomy" id="98804"/>
    <lineage>
        <taxon>Bacteria</taxon>
        <taxon>Pseudomonadati</taxon>
        <taxon>Pseudomonadota</taxon>
        <taxon>Gammaproteobacteria</taxon>
        <taxon>Enterobacterales</taxon>
        <taxon>Erwiniaceae</taxon>
        <taxon>Buchnera</taxon>
    </lineage>
</organism>
<evidence type="ECO:0000256" key="12">
    <source>
        <dbReference type="PIRSR" id="PIRSR604450-51"/>
    </source>
</evidence>
<dbReference type="Proteomes" id="UP000243633">
    <property type="component" value="Chromosome 1"/>
</dbReference>
<dbReference type="RefSeq" id="WP_075472474.1">
    <property type="nucleotide sequence ID" value="NZ_LN890285.1"/>
</dbReference>
<dbReference type="PANTHER" id="PTHR42690">
    <property type="entry name" value="THREONINE SYNTHASE FAMILY MEMBER"/>
    <property type="match status" value="1"/>
</dbReference>
<evidence type="ECO:0000313" key="16">
    <source>
        <dbReference type="Proteomes" id="UP000243633"/>
    </source>
</evidence>
<evidence type="ECO:0000313" key="15">
    <source>
        <dbReference type="EMBL" id="CUR53114.1"/>
    </source>
</evidence>
<dbReference type="OrthoDB" id="9763107at2"/>
<keyword evidence="6" id="KW-0028">Amino-acid biosynthesis</keyword>
<dbReference type="Gene3D" id="3.90.1380.10">
    <property type="entry name" value="Threonine synthase, N-terminal domain"/>
    <property type="match status" value="1"/>
</dbReference>
<evidence type="ECO:0000256" key="11">
    <source>
        <dbReference type="NCBIfam" id="TIGR00260"/>
    </source>
</evidence>
<dbReference type="AlphaFoldDB" id="A0A160SY31"/>
<evidence type="ECO:0000256" key="3">
    <source>
        <dbReference type="ARBA" id="ARBA00005517"/>
    </source>
</evidence>
<comment type="catalytic activity">
    <reaction evidence="10">
        <text>O-phospho-L-homoserine + H2O = L-threonine + phosphate</text>
        <dbReference type="Rhea" id="RHEA:10840"/>
        <dbReference type="ChEBI" id="CHEBI:15377"/>
        <dbReference type="ChEBI" id="CHEBI:43474"/>
        <dbReference type="ChEBI" id="CHEBI:57590"/>
        <dbReference type="ChEBI" id="CHEBI:57926"/>
        <dbReference type="EC" id="4.2.3.1"/>
    </reaction>
</comment>
<dbReference type="SUPFAM" id="SSF53686">
    <property type="entry name" value="Tryptophan synthase beta subunit-like PLP-dependent enzymes"/>
    <property type="match status" value="1"/>
</dbReference>
<feature type="domain" description="Tryptophan synthase beta chain-like PALP" evidence="13">
    <location>
        <begin position="98"/>
        <end position="369"/>
    </location>
</feature>
<accession>A0A160SY31</accession>
<dbReference type="PANTHER" id="PTHR42690:SF1">
    <property type="entry name" value="THREONINE SYNTHASE-LIKE 2"/>
    <property type="match status" value="1"/>
</dbReference>
<dbReference type="InterPro" id="IPR004450">
    <property type="entry name" value="Thr_synthase-like"/>
</dbReference>
<evidence type="ECO:0000256" key="5">
    <source>
        <dbReference type="ARBA" id="ARBA00018679"/>
    </source>
</evidence>
<dbReference type="EC" id="4.2.3.1" evidence="4 11"/>
<evidence type="ECO:0000256" key="7">
    <source>
        <dbReference type="ARBA" id="ARBA00022697"/>
    </source>
</evidence>
<evidence type="ECO:0000256" key="4">
    <source>
        <dbReference type="ARBA" id="ARBA00013028"/>
    </source>
</evidence>
<feature type="modified residue" description="N6-(pyridoxal phosphate)lysine" evidence="12">
    <location>
        <position position="108"/>
    </location>
</feature>
<dbReference type="InterPro" id="IPR051166">
    <property type="entry name" value="Threonine_Synthase"/>
</dbReference>
<keyword evidence="8 12" id="KW-0663">Pyridoxal phosphate</keyword>
<dbReference type="STRING" id="98804.BTSPAZIEG_0135"/>
<evidence type="ECO:0000259" key="13">
    <source>
        <dbReference type="Pfam" id="PF00291"/>
    </source>
</evidence>
<evidence type="ECO:0000256" key="1">
    <source>
        <dbReference type="ARBA" id="ARBA00001933"/>
    </source>
</evidence>
<proteinExistence type="inferred from homology"/>
<dbReference type="FunFam" id="3.40.50.1100:FF:000022">
    <property type="entry name" value="Threonine synthase"/>
    <property type="match status" value="1"/>
</dbReference>
<name>A0A160SY31_BUCTT</name>
<evidence type="ECO:0000256" key="8">
    <source>
        <dbReference type="ARBA" id="ARBA00022898"/>
    </source>
</evidence>
<dbReference type="InterPro" id="IPR000634">
    <property type="entry name" value="Ser/Thr_deHydtase_PyrdxlP-BS"/>
</dbReference>
<comment type="pathway">
    <text evidence="2">Amino-acid biosynthesis; L-threonine biosynthesis; L-threonine from L-aspartate: step 5/5.</text>
</comment>